<evidence type="ECO:0000256" key="4">
    <source>
        <dbReference type="ARBA" id="ARBA00022898"/>
    </source>
</evidence>
<dbReference type="InterPro" id="IPR009081">
    <property type="entry name" value="PP-bd_ACP"/>
</dbReference>
<proteinExistence type="predicted"/>
<dbReference type="Gene3D" id="3.40.50.12780">
    <property type="entry name" value="N-terminal domain of ligase-like"/>
    <property type="match status" value="1"/>
</dbReference>
<dbReference type="GO" id="GO:0008483">
    <property type="term" value="F:transaminase activity"/>
    <property type="evidence" value="ECO:0007669"/>
    <property type="project" value="InterPro"/>
</dbReference>
<dbReference type="InterPro" id="IPR015421">
    <property type="entry name" value="PyrdxlP-dep_Trfase_major"/>
</dbReference>
<dbReference type="InterPro" id="IPR014031">
    <property type="entry name" value="Ketoacyl_synth_C"/>
</dbReference>
<dbReference type="CDD" id="cd05930">
    <property type="entry name" value="A_NRPS"/>
    <property type="match status" value="1"/>
</dbReference>
<dbReference type="Gene3D" id="3.90.1150.10">
    <property type="entry name" value="Aspartate Aminotransferase, domain 1"/>
    <property type="match status" value="1"/>
</dbReference>
<dbReference type="InterPro" id="IPR000873">
    <property type="entry name" value="AMP-dep_synth/lig_dom"/>
</dbReference>
<keyword evidence="4" id="KW-0663">Pyridoxal phosphate</keyword>
<evidence type="ECO:0000256" key="1">
    <source>
        <dbReference type="ARBA" id="ARBA00022450"/>
    </source>
</evidence>
<dbReference type="InterPro" id="IPR018201">
    <property type="entry name" value="Ketoacyl_synth_AS"/>
</dbReference>
<dbReference type="InterPro" id="IPR020845">
    <property type="entry name" value="AMP-binding_CS"/>
</dbReference>
<dbReference type="Gene3D" id="3.30.300.30">
    <property type="match status" value="1"/>
</dbReference>
<dbReference type="InterPro" id="IPR045851">
    <property type="entry name" value="AMP-bd_C_sf"/>
</dbReference>
<dbReference type="GO" id="GO:0006633">
    <property type="term" value="P:fatty acid biosynthetic process"/>
    <property type="evidence" value="ECO:0007669"/>
    <property type="project" value="InterPro"/>
</dbReference>
<dbReference type="Gene3D" id="3.40.366.10">
    <property type="entry name" value="Malonyl-Coenzyme A Acyl Carrier Protein, domain 2"/>
    <property type="match status" value="1"/>
</dbReference>
<evidence type="ECO:0000259" key="6">
    <source>
        <dbReference type="PROSITE" id="PS52004"/>
    </source>
</evidence>
<dbReference type="Pfam" id="PF02801">
    <property type="entry name" value="Ketoacyl-synt_C"/>
    <property type="match status" value="1"/>
</dbReference>
<dbReference type="InterPro" id="IPR016039">
    <property type="entry name" value="Thiolase-like"/>
</dbReference>
<feature type="domain" description="Carrier" evidence="5">
    <location>
        <begin position="1518"/>
        <end position="1593"/>
    </location>
</feature>
<dbReference type="Pfam" id="PF00698">
    <property type="entry name" value="Acyl_transf_1"/>
    <property type="match status" value="1"/>
</dbReference>
<sequence length="2149" mass="238210">MENTTLINSYNSIIDMVKQSWSNFSNEIAIDNGAGKVTFKELEKRVTFLSDLILAEAANEDIIALTTTRGTQLIVNILAILNSGKTYLPIDPSFPKARIEQIVEDCGVKYYLKSKEDDSLDLQSINVNGIGVGSTSEKRKNTEIAFILYTSGSTGKPKGVCVPHSSIINLILWQAENSFSKPGVKTLQFTRVTFDISVQEIFSTLCSGGTLQMVDAEVLRDSKALIQVLNQQKVQRLFLPFVALQGIANEAENSAIYPEYLEEVMTCGEQLKSTRTVKALFAKMQKAKLFNQYGPTECTCIVTQLALPNDPSVWEDLPTIGKAISGVESLILDKDLKIIIEPNIEGEIYFSGKCLAEGYLNKPELTKKVFFPLSMDNGTTQMVYKTGDLGYYTEQKEIFFLGRIDDQVKISGFRVETGEIEAVAAELSGVEQAVVIVKEYEDLQKYLELFYVSENNQVGQRDMLAHLKKWLPSYMIPTSCIRKDRFPQTSNGKIDRKQLAQSMVNSNLFKENYIKPRGTAEVQLAEIWRELLNLDQVGREDHFFELGGTSLLAQRMAIVVSKTFGKEFTVTKIYQFPKLKDQVSFLTKNERDINESIYNNNKKNGNNRDVAVISTASRFPGAKNSEEFWEFVKNGKETIQFFDIEELAPSEQIKANSDPNYIKARGIIDDIKDFDYEFFGINPKLASIIDPQQRLFLEVAFEALDSVGYIANSPDFSIGVFAGCSTNYYYNRNLIFDQELEESMGTLQVNSANEKDYLTTRVAYSLDLKGPAVSINTACSTALVAIATAVKSIRSGECVAAIAGASSVAYPVHSGHRYEEGSILSRDGHCKPFDADASGTLFSDGGGAVLLKDYEQAIKDGDPILAIIKGVGINNDGSNKSSFSAPSVDGQAGAIRLALEDAEIDPSEIGYVEAHGTATPIGDPIEVEGLNLAFGPNVKNQYCSLGSVKGNVGHLNAAAGIAGFIKAIFALQYKTLPKSIGYSKPNPAINFEKSPFYIQQETTDWKSEVVRKAGISSFGIGGTNCHIILEEFTAPLKSITSTSEIDQTIYFSAKTENSLKEYAGRLKHFLVQNPTQNLTQFSFNVNRNNNRYKLGSAVRFKTSEELVSGLDEVLSGVKMPVIRKGEFNFPVFLFPGQGAQYVSMGKELYENEPVFRAAFSQCDTLFSSCTDFSIKALLYSSVHTEEDDANLANTRYTQPVIFAVSYSLAKLWESKGVLPSTLVGHSIGEFVAACISGVMSLEDAVQLVAKRGDLISKLSPGSMLSIRSSAEKILPLLPNDITIAADNAPNLCVVSGPTVLIESFAISLRDIEIPSKVLVTSHAFHSAMMDPALEDFKDALRNVQLSNPKIPIMSTVTGEWLKDAEATSVEYWKEHMRLPVQFKNAVNNLMNEFPEASFVEVGPGNGLSTLMMQHEEASEFIVVQSLSRNSKESELVYFQNQVQSLIGQGLRLNWDEVYPKEFQDKILLPAYAFDKKPCWIDVQLASSRIALSTVLEIVSEEIEMGESVGLNDSNSLKSTFEQKVAQIIKEACGVTLTGKDFDLSFFEIGLDSLSLTQLAFSVKKEFKLVISFLQLNTELDRPSALVEHLITQYNQGKLLNYSSGNKYKSIGVTPKSKEDSLIKEPIKSLSNAESNTTLHNSGESGEQREVQDSIMSLNAETFIKDLIQSYHIKTASSRKLSQEKLAFSSDSDLDCDLSQAIFELNYPIVSSYSKGAHLRDLDGNEYLDWFSGLGNNVFGHQPEFIEKAITDFMQKRSENDSQTNWAEILSRKIGHLTQNDQVELFDSGSEAILGALGIARTVSQKKLVVILADNYLDEIDQTIKTSKSQPTITEWDAHPNSSEVLVLGYGTNESLEIIADRFDEIAAVLVTPVQANRPEFIPIDYLKDLRSITTELSICLIFDELNTGFRSHIGGFQALYSIYADLSIYGEVLGGGFSIGVLAGKSDWMDSISKRRLLGEKSRGLIEKPFITGLTGRHPLQLVAANAVVDYLSEKGDNLQETLTDLTNKIVIGLNSIFAEYNVDYYAVNFCSSWKIKLKENFENSGLLFTLLLERGIYILQDLMCYTTEVHTKADVIFTLSEVEKIVRLLVENEVIKGDLLFSPEEWMSSENPPFKGAKISIDENGIPVWVTSDEYKKTRNIILQSFFL</sequence>
<keyword evidence="1" id="KW-0596">Phosphopantetheine</keyword>
<dbReference type="InterPro" id="IPR050091">
    <property type="entry name" value="PKS_NRPS_Biosynth_Enz"/>
</dbReference>
<evidence type="ECO:0000256" key="3">
    <source>
        <dbReference type="ARBA" id="ARBA00022679"/>
    </source>
</evidence>
<dbReference type="SUPFAM" id="SSF52151">
    <property type="entry name" value="FabD/lysophospholipase-like"/>
    <property type="match status" value="1"/>
</dbReference>
<dbReference type="Pfam" id="PF00550">
    <property type="entry name" value="PP-binding"/>
    <property type="match status" value="2"/>
</dbReference>
<dbReference type="InterPro" id="IPR016035">
    <property type="entry name" value="Acyl_Trfase/lysoPLipase"/>
</dbReference>
<evidence type="ECO:0000313" key="8">
    <source>
        <dbReference type="Proteomes" id="UP000256405"/>
    </source>
</evidence>
<dbReference type="PANTHER" id="PTHR43775">
    <property type="entry name" value="FATTY ACID SYNTHASE"/>
    <property type="match status" value="1"/>
</dbReference>
<dbReference type="InterPro" id="IPR025110">
    <property type="entry name" value="AMP-bd_C"/>
</dbReference>
<dbReference type="SUPFAM" id="SSF53901">
    <property type="entry name" value="Thiolase-like"/>
    <property type="match status" value="1"/>
</dbReference>
<dbReference type="InterPro" id="IPR036736">
    <property type="entry name" value="ACP-like_sf"/>
</dbReference>
<feature type="domain" description="Ketosynthase family 3 (KS3)" evidence="6">
    <location>
        <begin position="607"/>
        <end position="1031"/>
    </location>
</feature>
<dbReference type="PROSITE" id="PS00606">
    <property type="entry name" value="KS3_1"/>
    <property type="match status" value="1"/>
</dbReference>
<dbReference type="Pfam" id="PF16197">
    <property type="entry name" value="KAsynt_C_assoc"/>
    <property type="match status" value="1"/>
</dbReference>
<dbReference type="InterPro" id="IPR005814">
    <property type="entry name" value="Aminotrans_3"/>
</dbReference>
<dbReference type="InterPro" id="IPR015422">
    <property type="entry name" value="PyrdxlP-dep_Trfase_small"/>
</dbReference>
<dbReference type="PANTHER" id="PTHR43775:SF51">
    <property type="entry name" value="INACTIVE PHENOLPHTHIOCEROL SYNTHESIS POLYKETIDE SYNTHASE TYPE I PKS1-RELATED"/>
    <property type="match status" value="1"/>
</dbReference>
<dbReference type="SUPFAM" id="SSF53383">
    <property type="entry name" value="PLP-dependent transferases"/>
    <property type="match status" value="1"/>
</dbReference>
<dbReference type="InterPro" id="IPR032821">
    <property type="entry name" value="PKS_assoc"/>
</dbReference>
<dbReference type="PROSITE" id="PS52004">
    <property type="entry name" value="KS3_2"/>
    <property type="match status" value="1"/>
</dbReference>
<dbReference type="SMART" id="SM00825">
    <property type="entry name" value="PKS_KS"/>
    <property type="match status" value="1"/>
</dbReference>
<dbReference type="Gene3D" id="3.30.70.3290">
    <property type="match status" value="1"/>
</dbReference>
<dbReference type="OrthoDB" id="4317020at2"/>
<dbReference type="InterPro" id="IPR020841">
    <property type="entry name" value="PKS_Beta-ketoAc_synthase_dom"/>
</dbReference>
<dbReference type="Pfam" id="PF00202">
    <property type="entry name" value="Aminotran_3"/>
    <property type="match status" value="1"/>
</dbReference>
<dbReference type="Proteomes" id="UP000256405">
    <property type="component" value="Unassembled WGS sequence"/>
</dbReference>
<name>A0A3E0DFC4_9BACT</name>
<organism evidence="7 8">
    <name type="scientific">Algoriphagus antarcticus</name>
    <dbReference type="NCBI Taxonomy" id="238540"/>
    <lineage>
        <taxon>Bacteria</taxon>
        <taxon>Pseudomonadati</taxon>
        <taxon>Bacteroidota</taxon>
        <taxon>Cytophagia</taxon>
        <taxon>Cytophagales</taxon>
        <taxon>Cyclobacteriaceae</taxon>
        <taxon>Algoriphagus</taxon>
    </lineage>
</organism>
<dbReference type="Pfam" id="PF00501">
    <property type="entry name" value="AMP-binding"/>
    <property type="match status" value="1"/>
</dbReference>
<dbReference type="CDD" id="cd00833">
    <property type="entry name" value="PKS"/>
    <property type="match status" value="1"/>
</dbReference>
<dbReference type="SUPFAM" id="SSF56801">
    <property type="entry name" value="Acetyl-CoA synthetase-like"/>
    <property type="match status" value="1"/>
</dbReference>
<dbReference type="RefSeq" id="WP_086542963.1">
    <property type="nucleotide sequence ID" value="NZ_MSSW01000058.1"/>
</dbReference>
<dbReference type="GO" id="GO:0030170">
    <property type="term" value="F:pyridoxal phosphate binding"/>
    <property type="evidence" value="ECO:0007669"/>
    <property type="project" value="InterPro"/>
</dbReference>
<dbReference type="InterPro" id="IPR015424">
    <property type="entry name" value="PyrdxlP-dep_Trfase"/>
</dbReference>
<dbReference type="SMART" id="SM00827">
    <property type="entry name" value="PKS_AT"/>
    <property type="match status" value="1"/>
</dbReference>
<dbReference type="GO" id="GO:0004315">
    <property type="term" value="F:3-oxoacyl-[acyl-carrier-protein] synthase activity"/>
    <property type="evidence" value="ECO:0007669"/>
    <property type="project" value="InterPro"/>
</dbReference>
<dbReference type="SUPFAM" id="SSF47336">
    <property type="entry name" value="ACP-like"/>
    <property type="match status" value="2"/>
</dbReference>
<dbReference type="NCBIfam" id="TIGR01733">
    <property type="entry name" value="AA-adenyl-dom"/>
    <property type="match status" value="1"/>
</dbReference>
<dbReference type="Pfam" id="PF13193">
    <property type="entry name" value="AMP-binding_C"/>
    <property type="match status" value="1"/>
</dbReference>
<dbReference type="Pfam" id="PF00109">
    <property type="entry name" value="ketoacyl-synt"/>
    <property type="match status" value="1"/>
</dbReference>
<comment type="caution">
    <text evidence="7">The sequence shown here is derived from an EMBL/GenBank/DDBJ whole genome shotgun (WGS) entry which is preliminary data.</text>
</comment>
<dbReference type="InterPro" id="IPR001227">
    <property type="entry name" value="Ac_transferase_dom_sf"/>
</dbReference>
<dbReference type="GO" id="GO:0004312">
    <property type="term" value="F:fatty acid synthase activity"/>
    <property type="evidence" value="ECO:0007669"/>
    <property type="project" value="TreeGrafter"/>
</dbReference>
<protein>
    <submittedName>
        <fullName evidence="7">Amino acid adenylation domain-containing protein</fullName>
    </submittedName>
</protein>
<evidence type="ECO:0000259" key="5">
    <source>
        <dbReference type="PROSITE" id="PS50075"/>
    </source>
</evidence>
<reference evidence="7 8" key="1">
    <citation type="submission" date="2018-08" db="EMBL/GenBank/DDBJ databases">
        <title>Genomic Encyclopedia of Archaeal and Bacterial Type Strains, Phase II (KMG-II): from individual species to whole genera.</title>
        <authorList>
            <person name="Goeker M."/>
        </authorList>
    </citation>
    <scope>NUCLEOTIDE SEQUENCE [LARGE SCALE GENOMIC DNA]</scope>
    <source>
        <strain evidence="7 8">DSM 15986</strain>
    </source>
</reference>
<dbReference type="InterPro" id="IPR042099">
    <property type="entry name" value="ANL_N_sf"/>
</dbReference>
<gene>
    <name evidence="7" type="ORF">C8N25_12756</name>
</gene>
<dbReference type="PROSITE" id="PS50075">
    <property type="entry name" value="CARRIER"/>
    <property type="match status" value="2"/>
</dbReference>
<dbReference type="InterPro" id="IPR014043">
    <property type="entry name" value="Acyl_transferase_dom"/>
</dbReference>
<evidence type="ECO:0000313" key="7">
    <source>
        <dbReference type="EMBL" id="REG81408.1"/>
    </source>
</evidence>
<dbReference type="Gene3D" id="1.10.1200.10">
    <property type="entry name" value="ACP-like"/>
    <property type="match status" value="2"/>
</dbReference>
<dbReference type="InterPro" id="IPR010071">
    <property type="entry name" value="AA_adenyl_dom"/>
</dbReference>
<dbReference type="EMBL" id="QUNF01000027">
    <property type="protein sequence ID" value="REG81408.1"/>
    <property type="molecule type" value="Genomic_DNA"/>
</dbReference>
<evidence type="ECO:0000256" key="2">
    <source>
        <dbReference type="ARBA" id="ARBA00022553"/>
    </source>
</evidence>
<dbReference type="PROSITE" id="PS00012">
    <property type="entry name" value="PHOSPHOPANTETHEINE"/>
    <property type="match status" value="1"/>
</dbReference>
<dbReference type="InterPro" id="IPR006162">
    <property type="entry name" value="Ppantetheine_attach_site"/>
</dbReference>
<dbReference type="Gene3D" id="3.40.47.10">
    <property type="match status" value="1"/>
</dbReference>
<keyword evidence="8" id="KW-1185">Reference proteome</keyword>
<dbReference type="InterPro" id="IPR014030">
    <property type="entry name" value="Ketoacyl_synth_N"/>
</dbReference>
<keyword evidence="3" id="KW-0808">Transferase</keyword>
<dbReference type="Gene3D" id="3.40.640.10">
    <property type="entry name" value="Type I PLP-dependent aspartate aminotransferase-like (Major domain)"/>
    <property type="match status" value="1"/>
</dbReference>
<feature type="domain" description="Carrier" evidence="5">
    <location>
        <begin position="515"/>
        <end position="590"/>
    </location>
</feature>
<dbReference type="PROSITE" id="PS00455">
    <property type="entry name" value="AMP_BINDING"/>
    <property type="match status" value="1"/>
</dbReference>
<accession>A0A3E0DFC4</accession>
<keyword evidence="2" id="KW-0597">Phosphoprotein</keyword>